<feature type="domain" description="Acetyl-CoA hydrolase/transferase C-terminal" evidence="5">
    <location>
        <begin position="277"/>
        <end position="433"/>
    </location>
</feature>
<proteinExistence type="inferred from homology"/>
<name>A0A1I4IUQ4_9FIRM</name>
<organism evidence="6 7">
    <name type="scientific">Pelosinus propionicus DSM 13327</name>
    <dbReference type="NCBI Taxonomy" id="1123291"/>
    <lineage>
        <taxon>Bacteria</taxon>
        <taxon>Bacillati</taxon>
        <taxon>Bacillota</taxon>
        <taxon>Negativicutes</taxon>
        <taxon>Selenomonadales</taxon>
        <taxon>Sporomusaceae</taxon>
        <taxon>Pelosinus</taxon>
    </lineage>
</organism>
<dbReference type="Pfam" id="PF02550">
    <property type="entry name" value="AcetylCoA_hydro"/>
    <property type="match status" value="1"/>
</dbReference>
<accession>A0A1I4IUQ4</accession>
<evidence type="ECO:0000256" key="2">
    <source>
        <dbReference type="ARBA" id="ARBA00022679"/>
    </source>
</evidence>
<dbReference type="SUPFAM" id="SSF100950">
    <property type="entry name" value="NagB/RpiA/CoA transferase-like"/>
    <property type="match status" value="2"/>
</dbReference>
<dbReference type="InterPro" id="IPR038460">
    <property type="entry name" value="AcetylCoA_hyd_C_sf"/>
</dbReference>
<reference evidence="7" key="1">
    <citation type="submission" date="2016-10" db="EMBL/GenBank/DDBJ databases">
        <authorList>
            <person name="Varghese N."/>
            <person name="Submissions S."/>
        </authorList>
    </citation>
    <scope>NUCLEOTIDE SEQUENCE [LARGE SCALE GENOMIC DNA]</scope>
    <source>
        <strain evidence="7">DSM 13327</strain>
    </source>
</reference>
<comment type="catalytic activity">
    <reaction evidence="3">
        <text>butanoate + acetyl-CoA = butanoyl-CoA + acetate</text>
        <dbReference type="Rhea" id="RHEA:30071"/>
        <dbReference type="ChEBI" id="CHEBI:17968"/>
        <dbReference type="ChEBI" id="CHEBI:30089"/>
        <dbReference type="ChEBI" id="CHEBI:57288"/>
        <dbReference type="ChEBI" id="CHEBI:57371"/>
    </reaction>
</comment>
<dbReference type="Proteomes" id="UP000199520">
    <property type="component" value="Unassembled WGS sequence"/>
</dbReference>
<evidence type="ECO:0000259" key="5">
    <source>
        <dbReference type="Pfam" id="PF13336"/>
    </source>
</evidence>
<dbReference type="Pfam" id="PF13336">
    <property type="entry name" value="AcetylCoA_hyd_C"/>
    <property type="match status" value="1"/>
</dbReference>
<sequence>MNYMQDYRAKLTTAERAVKVVQSGNWVDYNFTLAQPVALDKALAARKNELVNVKVRGGFSLRPLEIVNTDHQREHFFYNSWHFSPYERKLSDRGLCNYIPMVYRNKPLFYRKSLEVDVAMFSVAPMDRHGYFNFSLTNSASRAICEKAKIIILEVNEKLPIALGGQENCIHISDVDYIVESSNPDLPVIQSVEATDTDQKIAKLIIKEINNASTIQLGVGGLPNAVGTMIAESDLRDLAIHTEMLVDAYLIMAKAGKITNRYKNVDKGKGAWSFCAGSQELYDWVDGNSGLASYPIDYTNDSTVMANIDNLVTINSCVEVDILGQVTAETSGSRQISGTGGQLDFLSGGYLSKEGKSFICFNSTFIDKKTGLMKSRVVVDLPTNAVVTDPRTQAHYFVTEWGMANLAGRSTWERAERIIEIAHPNFREELIKGAEKLGIWRKSNKIS</sequence>
<comment type="subcellular location">
    <subcellularLocation>
        <location evidence="3">Cytoplasm</location>
    </subcellularLocation>
</comment>
<feature type="domain" description="Acetyl-CoA hydrolase/transferase N-terminal" evidence="4">
    <location>
        <begin position="4"/>
        <end position="183"/>
    </location>
</feature>
<evidence type="ECO:0000313" key="6">
    <source>
        <dbReference type="EMBL" id="SFL57581.1"/>
    </source>
</evidence>
<dbReference type="UniPathway" id="UPA00863"/>
<comment type="similarity">
    <text evidence="1 3">Belongs to the acetyl-CoA hydrolase/transferase family.</text>
</comment>
<dbReference type="InterPro" id="IPR037171">
    <property type="entry name" value="NagB/RpiA_transferase-like"/>
</dbReference>
<keyword evidence="2 3" id="KW-0808">Transferase</keyword>
<dbReference type="HAMAP" id="MF_03228">
    <property type="entry name" value="But_CoA_trans"/>
    <property type="match status" value="1"/>
</dbReference>
<dbReference type="GO" id="GO:0019605">
    <property type="term" value="P:butyrate metabolic process"/>
    <property type="evidence" value="ECO:0007669"/>
    <property type="project" value="UniProtKB-UniRule"/>
</dbReference>
<dbReference type="GO" id="GO:0008775">
    <property type="term" value="F:acetate CoA-transferase activity"/>
    <property type="evidence" value="ECO:0007669"/>
    <property type="project" value="InterPro"/>
</dbReference>
<dbReference type="AlphaFoldDB" id="A0A1I4IUQ4"/>
<keyword evidence="7" id="KW-1185">Reference proteome</keyword>
<dbReference type="OrthoDB" id="9801795at2"/>
<dbReference type="PANTHER" id="PTHR21432">
    <property type="entry name" value="ACETYL-COA HYDROLASE-RELATED"/>
    <property type="match status" value="1"/>
</dbReference>
<dbReference type="EC" id="2.8.3.-" evidence="3"/>
<evidence type="ECO:0000256" key="3">
    <source>
        <dbReference type="HAMAP-Rule" id="MF_03228"/>
    </source>
</evidence>
<dbReference type="Gene3D" id="3.40.1080.20">
    <property type="entry name" value="Acetyl-CoA hydrolase/transferase C-terminal domain"/>
    <property type="match status" value="1"/>
</dbReference>
<dbReference type="GO" id="GO:0006084">
    <property type="term" value="P:acetyl-CoA metabolic process"/>
    <property type="evidence" value="ECO:0007669"/>
    <property type="project" value="UniProtKB-UniRule"/>
</dbReference>
<keyword evidence="3" id="KW-0276">Fatty acid metabolism</keyword>
<comment type="pathway">
    <text evidence="3">Lipid metabolism; butanoate metabolism.</text>
</comment>
<dbReference type="InterPro" id="IPR003702">
    <property type="entry name" value="ActCoA_hydro_N"/>
</dbReference>
<feature type="binding site" evidence="3">
    <location>
        <position position="341"/>
    </location>
    <ligand>
        <name>CoA</name>
        <dbReference type="ChEBI" id="CHEBI:57287"/>
    </ligand>
</feature>
<dbReference type="InterPro" id="IPR026888">
    <property type="entry name" value="AcetylCoA_hyd_C"/>
</dbReference>
<dbReference type="PANTHER" id="PTHR21432:SF20">
    <property type="entry name" value="ACETYL-COA HYDROLASE"/>
    <property type="match status" value="1"/>
</dbReference>
<dbReference type="Gene3D" id="3.40.1080.10">
    <property type="entry name" value="Glutaconate Coenzyme A-transferase"/>
    <property type="match status" value="1"/>
</dbReference>
<keyword evidence="3" id="KW-0963">Cytoplasm</keyword>
<feature type="binding site" evidence="3">
    <location>
        <begin position="218"/>
        <end position="222"/>
    </location>
    <ligand>
        <name>CoA</name>
        <dbReference type="ChEBI" id="CHEBI:57287"/>
    </ligand>
</feature>
<gene>
    <name evidence="6" type="ORF">SAMN04490355_100997</name>
</gene>
<dbReference type="InterPro" id="IPR046433">
    <property type="entry name" value="ActCoA_hydro"/>
</dbReference>
<feature type="active site" description="5-glutamyl coenzyme A thioester intermediate" evidence="3">
    <location>
        <position position="243"/>
    </location>
</feature>
<evidence type="ECO:0000256" key="1">
    <source>
        <dbReference type="ARBA" id="ARBA00009632"/>
    </source>
</evidence>
<dbReference type="InterPro" id="IPR023990">
    <property type="entry name" value="Butryl-CoA_acetate_CoA_Tfrase"/>
</dbReference>
<dbReference type="RefSeq" id="WP_090934236.1">
    <property type="nucleotide sequence ID" value="NZ_FOTS01000009.1"/>
</dbReference>
<dbReference type="Gene3D" id="3.30.750.70">
    <property type="entry name" value="4-hydroxybutyrate coenzyme like domains"/>
    <property type="match status" value="1"/>
</dbReference>
<dbReference type="STRING" id="1123291.SAMN04490355_100997"/>
<feature type="binding site" evidence="3">
    <location>
        <position position="318"/>
    </location>
    <ligand>
        <name>CoA</name>
        <dbReference type="ChEBI" id="CHEBI:57287"/>
    </ligand>
</feature>
<dbReference type="GO" id="GO:0005737">
    <property type="term" value="C:cytoplasm"/>
    <property type="evidence" value="ECO:0007669"/>
    <property type="project" value="UniProtKB-SubCell"/>
</dbReference>
<comment type="function">
    <text evidence="3">Coenzyme A-transferase that converts butyrate to butyryl-CoA.</text>
</comment>
<dbReference type="GO" id="GO:0006083">
    <property type="term" value="P:acetate metabolic process"/>
    <property type="evidence" value="ECO:0007669"/>
    <property type="project" value="InterPro"/>
</dbReference>
<evidence type="ECO:0000313" key="7">
    <source>
        <dbReference type="Proteomes" id="UP000199520"/>
    </source>
</evidence>
<dbReference type="EMBL" id="FOTS01000009">
    <property type="protein sequence ID" value="SFL57581.1"/>
    <property type="molecule type" value="Genomic_DNA"/>
</dbReference>
<protein>
    <recommendedName>
        <fullName evidence="3">Probable butyrate:acetyl-CoA coenzyme A-transferase</fullName>
        <shortName evidence="3">Butyrate CoA-transferase</shortName>
        <ecNumber evidence="3">2.8.3.-</ecNumber>
    </recommendedName>
</protein>
<keyword evidence="3" id="KW-0443">Lipid metabolism</keyword>
<evidence type="ECO:0000259" key="4">
    <source>
        <dbReference type="Pfam" id="PF02550"/>
    </source>
</evidence>